<evidence type="ECO:0008006" key="3">
    <source>
        <dbReference type="Google" id="ProtNLM"/>
    </source>
</evidence>
<reference evidence="2" key="1">
    <citation type="submission" date="2012-11" db="EMBL/GenBank/DDBJ databases">
        <authorList>
            <person name="Lucero-Rivera Y.E."/>
            <person name="Tovar-Ramirez D."/>
        </authorList>
    </citation>
    <scope>NUCLEOTIDE SEQUENCE</scope>
    <source>
        <tissue evidence="2">Salivary gland</tissue>
    </source>
</reference>
<reference evidence="2" key="2">
    <citation type="journal article" date="2015" name="J. Proteomics">
        <title>Sexual differences in the sialomes of the zebra tick, Rhipicephalus pulchellus.</title>
        <authorList>
            <person name="Tan A.W."/>
            <person name="Francischetti I.M."/>
            <person name="Slovak M."/>
            <person name="Kini R.M."/>
            <person name="Ribeiro J.M."/>
        </authorList>
    </citation>
    <scope>NUCLEOTIDE SEQUENCE</scope>
    <source>
        <tissue evidence="2">Salivary gland</tissue>
    </source>
</reference>
<feature type="chain" id="PRO_5003980993" description="Secreted peptide" evidence="1">
    <location>
        <begin position="31"/>
        <end position="89"/>
    </location>
</feature>
<accession>L7LUS2</accession>
<sequence>MGGFSEIYSKICCLLKFFVCIFFVLQRSCARICCDAAREGKKKKISEESRLIGKIDLSGLDWERWPLGQRIDIARGKNIEKKNKRHIGP</sequence>
<evidence type="ECO:0000313" key="2">
    <source>
        <dbReference type="EMBL" id="JAA55831.1"/>
    </source>
</evidence>
<evidence type="ECO:0000256" key="1">
    <source>
        <dbReference type="SAM" id="SignalP"/>
    </source>
</evidence>
<name>L7LUS2_RHIPC</name>
<keyword evidence="1" id="KW-0732">Signal</keyword>
<dbReference type="EMBL" id="GACK01009203">
    <property type="protein sequence ID" value="JAA55831.1"/>
    <property type="molecule type" value="mRNA"/>
</dbReference>
<feature type="signal peptide" evidence="1">
    <location>
        <begin position="1"/>
        <end position="30"/>
    </location>
</feature>
<organism evidence="2">
    <name type="scientific">Rhipicephalus pulchellus</name>
    <name type="common">Yellow backed tick</name>
    <name type="synonym">Dermacentor pulchellus</name>
    <dbReference type="NCBI Taxonomy" id="72859"/>
    <lineage>
        <taxon>Eukaryota</taxon>
        <taxon>Metazoa</taxon>
        <taxon>Ecdysozoa</taxon>
        <taxon>Arthropoda</taxon>
        <taxon>Chelicerata</taxon>
        <taxon>Arachnida</taxon>
        <taxon>Acari</taxon>
        <taxon>Parasitiformes</taxon>
        <taxon>Ixodida</taxon>
        <taxon>Ixodoidea</taxon>
        <taxon>Ixodidae</taxon>
        <taxon>Rhipicephalinae</taxon>
        <taxon>Rhipicephalus</taxon>
        <taxon>Rhipicephalus</taxon>
    </lineage>
</organism>
<protein>
    <recommendedName>
        <fullName evidence="3">Secreted peptide</fullName>
    </recommendedName>
</protein>
<proteinExistence type="evidence at transcript level"/>
<dbReference type="AlphaFoldDB" id="L7LUS2"/>